<dbReference type="InterPro" id="IPR016039">
    <property type="entry name" value="Thiolase-like"/>
</dbReference>
<dbReference type="InterPro" id="IPR018201">
    <property type="entry name" value="Ketoacyl_synth_AS"/>
</dbReference>
<comment type="similarity">
    <text evidence="1 4">Belongs to the thiolase-like superfamily. Beta-ketoacyl-ACP synthases family.</text>
</comment>
<dbReference type="InterPro" id="IPR014031">
    <property type="entry name" value="Ketoacyl_synth_C"/>
</dbReference>
<dbReference type="PROSITE" id="PS00606">
    <property type="entry name" value="KS3_1"/>
    <property type="match status" value="1"/>
</dbReference>
<evidence type="ECO:0000259" key="5">
    <source>
        <dbReference type="PROSITE" id="PS52004"/>
    </source>
</evidence>
<dbReference type="GO" id="GO:0006633">
    <property type="term" value="P:fatty acid biosynthetic process"/>
    <property type="evidence" value="ECO:0007669"/>
    <property type="project" value="InterPro"/>
</dbReference>
<comment type="caution">
    <text evidence="6">The sequence shown here is derived from an EMBL/GenBank/DDBJ whole genome shotgun (WGS) entry which is preliminary data.</text>
</comment>
<dbReference type="Gene3D" id="3.40.47.10">
    <property type="match status" value="2"/>
</dbReference>
<proteinExistence type="inferred from homology"/>
<gene>
    <name evidence="6" type="ORF">JKP88DRAFT_268384</name>
</gene>
<dbReference type="InterPro" id="IPR020841">
    <property type="entry name" value="PKS_Beta-ketoAc_synthase_dom"/>
</dbReference>
<dbReference type="PANTHER" id="PTHR11712:SF336">
    <property type="entry name" value="3-OXOACYL-[ACYL-CARRIER-PROTEIN] SYNTHASE, MITOCHONDRIAL"/>
    <property type="match status" value="1"/>
</dbReference>
<evidence type="ECO:0000256" key="4">
    <source>
        <dbReference type="RuleBase" id="RU003694"/>
    </source>
</evidence>
<dbReference type="SMART" id="SM00825">
    <property type="entry name" value="PKS_KS"/>
    <property type="match status" value="1"/>
</dbReference>
<dbReference type="GO" id="GO:0005829">
    <property type="term" value="C:cytosol"/>
    <property type="evidence" value="ECO:0007669"/>
    <property type="project" value="TreeGrafter"/>
</dbReference>
<accession>A0A835Z0F5</accession>
<dbReference type="InterPro" id="IPR000794">
    <property type="entry name" value="Beta-ketoacyl_synthase"/>
</dbReference>
<keyword evidence="7" id="KW-1185">Reference proteome</keyword>
<dbReference type="InterPro" id="IPR014030">
    <property type="entry name" value="Ketoacyl_synth_N"/>
</dbReference>
<dbReference type="PROSITE" id="PS52004">
    <property type="entry name" value="KS3_2"/>
    <property type="match status" value="1"/>
</dbReference>
<dbReference type="GO" id="GO:0004315">
    <property type="term" value="F:3-oxoacyl-[acyl-carrier-protein] synthase activity"/>
    <property type="evidence" value="ECO:0007669"/>
    <property type="project" value="UniProtKB-EC"/>
</dbReference>
<dbReference type="Pfam" id="PF02801">
    <property type="entry name" value="Ketoacyl-synt_C"/>
    <property type="match status" value="1"/>
</dbReference>
<dbReference type="AlphaFoldDB" id="A0A835Z0F5"/>
<feature type="domain" description="Ketosynthase family 3 (KS3)" evidence="5">
    <location>
        <begin position="13"/>
        <end position="399"/>
    </location>
</feature>
<evidence type="ECO:0000256" key="1">
    <source>
        <dbReference type="ARBA" id="ARBA00008467"/>
    </source>
</evidence>
<dbReference type="SUPFAM" id="SSF53901">
    <property type="entry name" value="Thiolase-like"/>
    <property type="match status" value="2"/>
</dbReference>
<dbReference type="PANTHER" id="PTHR11712">
    <property type="entry name" value="POLYKETIDE SYNTHASE-RELATED"/>
    <property type="match status" value="1"/>
</dbReference>
<organism evidence="6 7">
    <name type="scientific">Tribonema minus</name>
    <dbReference type="NCBI Taxonomy" id="303371"/>
    <lineage>
        <taxon>Eukaryota</taxon>
        <taxon>Sar</taxon>
        <taxon>Stramenopiles</taxon>
        <taxon>Ochrophyta</taxon>
        <taxon>PX clade</taxon>
        <taxon>Xanthophyceae</taxon>
        <taxon>Tribonematales</taxon>
        <taxon>Tribonemataceae</taxon>
        <taxon>Tribonema</taxon>
    </lineage>
</organism>
<dbReference type="Proteomes" id="UP000664859">
    <property type="component" value="Unassembled WGS sequence"/>
</dbReference>
<evidence type="ECO:0000313" key="6">
    <source>
        <dbReference type="EMBL" id="KAG5185207.1"/>
    </source>
</evidence>
<evidence type="ECO:0000256" key="2">
    <source>
        <dbReference type="ARBA" id="ARBA00013191"/>
    </source>
</evidence>
<reference evidence="6" key="1">
    <citation type="submission" date="2021-02" db="EMBL/GenBank/DDBJ databases">
        <title>First Annotated Genome of the Yellow-green Alga Tribonema minus.</title>
        <authorList>
            <person name="Mahan K.M."/>
        </authorList>
    </citation>
    <scope>NUCLEOTIDE SEQUENCE</scope>
    <source>
        <strain evidence="6">UTEX B ZZ1240</strain>
    </source>
</reference>
<dbReference type="OrthoDB" id="5334845at2759"/>
<dbReference type="CDD" id="cd00834">
    <property type="entry name" value="KAS_I_II"/>
    <property type="match status" value="1"/>
</dbReference>
<dbReference type="Pfam" id="PF00109">
    <property type="entry name" value="ketoacyl-synt"/>
    <property type="match status" value="1"/>
</dbReference>
<evidence type="ECO:0000256" key="3">
    <source>
        <dbReference type="ARBA" id="ARBA00022679"/>
    </source>
</evidence>
<evidence type="ECO:0000313" key="7">
    <source>
        <dbReference type="Proteomes" id="UP000664859"/>
    </source>
</evidence>
<protein>
    <recommendedName>
        <fullName evidence="2">beta-ketoacyl-[acyl-carrier-protein] synthase I</fullName>
        <ecNumber evidence="2">2.3.1.41</ecNumber>
    </recommendedName>
</protein>
<dbReference type="EC" id="2.3.1.41" evidence="2"/>
<dbReference type="EMBL" id="JAFCMP010000138">
    <property type="protein sequence ID" value="KAG5185207.1"/>
    <property type="molecule type" value="Genomic_DNA"/>
</dbReference>
<sequence>MRLQLPPPLALVQRRVVVTGLGAVTPLACGMETTWKRLLEGQCGIRKLQPDEKDYPLTHIEQLPTTLAATISRGKGEHAEAEFLFDESKWPSQPRFIQYALQATQEALRAARWSSAADPAAAERAGVAIGTGIGSLEDTMDAHAAALARGPRRISPHFIPRMLLNMAAGAAAQRFALRGPAHCATTACASGAHAVADALRLIAGGEADLMVAGGTEACVNVLSLGGFGKMRALAAGFEAAPAAASRPFDRDRSGFVIGVPRHHLPSIPPQYHLYNLIQRLACAAPRAQRAQPCSSWRSCATRSHAARRRSPSIRKSPLLVSSTKGSTGHLLGAAGALEAAFSVLSLRDGVVPHTLNLENPDPQLGFEYVRGRPAACDLDAVMSNSFGFGGTNLSLIFSRI</sequence>
<keyword evidence="3 4" id="KW-0808">Transferase</keyword>
<name>A0A835Z0F5_9STRA</name>